<protein>
    <submittedName>
        <fullName evidence="2">BnaC06g30450D protein</fullName>
    </submittedName>
</protein>
<dbReference type="OMA" id="CCCECTN"/>
<dbReference type="Gramene" id="CDY40907">
    <property type="protein sequence ID" value="CDY40907"/>
    <property type="gene ID" value="GSBRNA2T00071954001"/>
</dbReference>
<dbReference type="EMBL" id="LK032484">
    <property type="protein sequence ID" value="CDY40907.1"/>
    <property type="molecule type" value="Genomic_DNA"/>
</dbReference>
<feature type="chain" id="PRO_5044540189" evidence="1">
    <location>
        <begin position="27"/>
        <end position="90"/>
    </location>
</feature>
<name>A0A078HSS9_BRANA</name>
<dbReference type="AlphaFoldDB" id="A0A078HSS9"/>
<proteinExistence type="predicted"/>
<dbReference type="PaxDb" id="3708-A0A078HSS9"/>
<evidence type="ECO:0000313" key="2">
    <source>
        <dbReference type="EMBL" id="CDY40907.1"/>
    </source>
</evidence>
<reference evidence="2 3" key="1">
    <citation type="journal article" date="2014" name="Science">
        <title>Plant genetics. Early allopolyploid evolution in the post-Neolithic Brassica napus oilseed genome.</title>
        <authorList>
            <person name="Chalhoub B."/>
            <person name="Denoeud F."/>
            <person name="Liu S."/>
            <person name="Parkin I.A."/>
            <person name="Tang H."/>
            <person name="Wang X."/>
            <person name="Chiquet J."/>
            <person name="Belcram H."/>
            <person name="Tong C."/>
            <person name="Samans B."/>
            <person name="Correa M."/>
            <person name="Da Silva C."/>
            <person name="Just J."/>
            <person name="Falentin C."/>
            <person name="Koh C.S."/>
            <person name="Le Clainche I."/>
            <person name="Bernard M."/>
            <person name="Bento P."/>
            <person name="Noel B."/>
            <person name="Labadie K."/>
            <person name="Alberti A."/>
            <person name="Charles M."/>
            <person name="Arnaud D."/>
            <person name="Guo H."/>
            <person name="Daviaud C."/>
            <person name="Alamery S."/>
            <person name="Jabbari K."/>
            <person name="Zhao M."/>
            <person name="Edger P.P."/>
            <person name="Chelaifa H."/>
            <person name="Tack D."/>
            <person name="Lassalle G."/>
            <person name="Mestiri I."/>
            <person name="Schnel N."/>
            <person name="Le Paslier M.C."/>
            <person name="Fan G."/>
            <person name="Renault V."/>
            <person name="Bayer P.E."/>
            <person name="Golicz A.A."/>
            <person name="Manoli S."/>
            <person name="Lee T.H."/>
            <person name="Thi V.H."/>
            <person name="Chalabi S."/>
            <person name="Hu Q."/>
            <person name="Fan C."/>
            <person name="Tollenaere R."/>
            <person name="Lu Y."/>
            <person name="Battail C."/>
            <person name="Shen J."/>
            <person name="Sidebottom C.H."/>
            <person name="Wang X."/>
            <person name="Canaguier A."/>
            <person name="Chauveau A."/>
            <person name="Berard A."/>
            <person name="Deniot G."/>
            <person name="Guan M."/>
            <person name="Liu Z."/>
            <person name="Sun F."/>
            <person name="Lim Y.P."/>
            <person name="Lyons E."/>
            <person name="Town C.D."/>
            <person name="Bancroft I."/>
            <person name="Wang X."/>
            <person name="Meng J."/>
            <person name="Ma J."/>
            <person name="Pires J.C."/>
            <person name="King G.J."/>
            <person name="Brunel D."/>
            <person name="Delourme R."/>
            <person name="Renard M."/>
            <person name="Aury J.M."/>
            <person name="Adams K.L."/>
            <person name="Batley J."/>
            <person name="Snowdon R.J."/>
            <person name="Tost J."/>
            <person name="Edwards D."/>
            <person name="Zhou Y."/>
            <person name="Hua W."/>
            <person name="Sharpe A.G."/>
            <person name="Paterson A.H."/>
            <person name="Guan C."/>
            <person name="Wincker P."/>
        </authorList>
    </citation>
    <scope>NUCLEOTIDE SEQUENCE [LARGE SCALE GENOMIC DNA]</scope>
    <source>
        <strain evidence="3">cv. Darmor-bzh</strain>
    </source>
</reference>
<sequence>MATKKFPSLLLLSMMVFALIIFPTDSAFPGLYYKCMVDGCTLTPACSVKCKSMGFLRGGECRIYSYGGACCCECTNKSCINIAVSSPCPY</sequence>
<keyword evidence="3" id="KW-1185">Reference proteome</keyword>
<evidence type="ECO:0000256" key="1">
    <source>
        <dbReference type="SAM" id="SignalP"/>
    </source>
</evidence>
<keyword evidence="1" id="KW-0732">Signal</keyword>
<evidence type="ECO:0000313" key="3">
    <source>
        <dbReference type="Proteomes" id="UP000028999"/>
    </source>
</evidence>
<gene>
    <name evidence="2" type="primary">BnaC06g30450D</name>
    <name evidence="2" type="ORF">GSBRNA2T00071954001</name>
</gene>
<feature type="signal peptide" evidence="1">
    <location>
        <begin position="1"/>
        <end position="26"/>
    </location>
</feature>
<dbReference type="Proteomes" id="UP000028999">
    <property type="component" value="Unassembled WGS sequence"/>
</dbReference>
<organism evidence="2 3">
    <name type="scientific">Brassica napus</name>
    <name type="common">Rape</name>
    <dbReference type="NCBI Taxonomy" id="3708"/>
    <lineage>
        <taxon>Eukaryota</taxon>
        <taxon>Viridiplantae</taxon>
        <taxon>Streptophyta</taxon>
        <taxon>Embryophyta</taxon>
        <taxon>Tracheophyta</taxon>
        <taxon>Spermatophyta</taxon>
        <taxon>Magnoliopsida</taxon>
        <taxon>eudicotyledons</taxon>
        <taxon>Gunneridae</taxon>
        <taxon>Pentapetalae</taxon>
        <taxon>rosids</taxon>
        <taxon>malvids</taxon>
        <taxon>Brassicales</taxon>
        <taxon>Brassicaceae</taxon>
        <taxon>Brassiceae</taxon>
        <taxon>Brassica</taxon>
    </lineage>
</organism>
<accession>A0A078HSS9</accession>